<dbReference type="InterPro" id="IPR011990">
    <property type="entry name" value="TPR-like_helical_dom_sf"/>
</dbReference>
<dbReference type="Proteomes" id="UP001633002">
    <property type="component" value="Unassembled WGS sequence"/>
</dbReference>
<evidence type="ECO:0008006" key="5">
    <source>
        <dbReference type="Google" id="ProtNLM"/>
    </source>
</evidence>
<sequence length="514" mass="57607">METLREQMTFLLEQGLFDSAELLGGFLMSATAANSDLPPSTRAENMILVADALYGKKEYKRALNVYRQALLQCRDTRAALSEMEGIPQKVRTLKINLTVAKLYRITGYDRAATSAYRECLRQCPYVLEAYIALAELGVAAKELVSFIPQGQSKSIRASAEPFEAVRWLQRLADGHCSVYSHNYRDGLEHFNYLGQRFPNNVHVLLETAKAEQAMGRIDEALHNYERARQVDQYNVSAMDEYAMLLRARANVPELNKLVHDLLNVDPTKPEPWVGAAVFWETREDKLQALAYAEKAIRADERHTTAYLVKGSLSLSLNRSEAAVMAFRKAHSLRADLRAYQGLVRAYLTIPKHKEALCIAREAMKAMPYSAPALTLVGDVYAQNPDGREKGRKFYESALRQDPGYIAAVLSLADLHSAEGRNDDAIALLQRYLKTMPEEALHVKLAQIFAASCKLRESLSHYQAALSMNPLNEPAKKGLERLEKQMKGVDPDALDDEEDNEGEDADADAEEGEFL</sequence>
<dbReference type="PANTHER" id="PTHR12558">
    <property type="entry name" value="CELL DIVISION CYCLE 16,23,27"/>
    <property type="match status" value="1"/>
</dbReference>
<dbReference type="Gene3D" id="1.25.40.10">
    <property type="entry name" value="Tetratricopeptide repeat domain"/>
    <property type="match status" value="4"/>
</dbReference>
<keyword evidence="4" id="KW-1185">Reference proteome</keyword>
<reference evidence="3 4" key="1">
    <citation type="submission" date="2024-09" db="EMBL/GenBank/DDBJ databases">
        <title>Chromosome-scale assembly of Riccia sorocarpa.</title>
        <authorList>
            <person name="Paukszto L."/>
        </authorList>
    </citation>
    <scope>NUCLEOTIDE SEQUENCE [LARGE SCALE GENOMIC DNA]</scope>
    <source>
        <strain evidence="3">LP-2024</strain>
        <tissue evidence="3">Aerial parts of the thallus</tissue>
    </source>
</reference>
<dbReference type="Pfam" id="PF13181">
    <property type="entry name" value="TPR_8"/>
    <property type="match status" value="1"/>
</dbReference>
<name>A0ABD3GAX9_9MARC</name>
<keyword evidence="1" id="KW-0802">TPR repeat</keyword>
<feature type="region of interest" description="Disordered" evidence="2">
    <location>
        <begin position="475"/>
        <end position="514"/>
    </location>
</feature>
<feature type="compositionally biased region" description="Basic and acidic residues" evidence="2">
    <location>
        <begin position="475"/>
        <end position="489"/>
    </location>
</feature>
<gene>
    <name evidence="3" type="ORF">R1sor_024989</name>
</gene>
<comment type="caution">
    <text evidence="3">The sequence shown here is derived from an EMBL/GenBank/DDBJ whole genome shotgun (WGS) entry which is preliminary data.</text>
</comment>
<protein>
    <recommendedName>
        <fullName evidence="5">Anaphase-promoting complex subunit 7</fullName>
    </recommendedName>
</protein>
<proteinExistence type="predicted"/>
<evidence type="ECO:0000256" key="1">
    <source>
        <dbReference type="ARBA" id="ARBA00022803"/>
    </source>
</evidence>
<dbReference type="EMBL" id="JBJQOH010000008">
    <property type="protein sequence ID" value="KAL3675041.1"/>
    <property type="molecule type" value="Genomic_DNA"/>
</dbReference>
<organism evidence="3 4">
    <name type="scientific">Riccia sorocarpa</name>
    <dbReference type="NCBI Taxonomy" id="122646"/>
    <lineage>
        <taxon>Eukaryota</taxon>
        <taxon>Viridiplantae</taxon>
        <taxon>Streptophyta</taxon>
        <taxon>Embryophyta</taxon>
        <taxon>Marchantiophyta</taxon>
        <taxon>Marchantiopsida</taxon>
        <taxon>Marchantiidae</taxon>
        <taxon>Marchantiales</taxon>
        <taxon>Ricciaceae</taxon>
        <taxon>Riccia</taxon>
    </lineage>
</organism>
<feature type="compositionally biased region" description="Acidic residues" evidence="2">
    <location>
        <begin position="491"/>
        <end position="514"/>
    </location>
</feature>
<evidence type="ECO:0000256" key="2">
    <source>
        <dbReference type="SAM" id="MobiDB-lite"/>
    </source>
</evidence>
<dbReference type="SUPFAM" id="SSF48452">
    <property type="entry name" value="TPR-like"/>
    <property type="match status" value="2"/>
</dbReference>
<accession>A0ABD3GAX9</accession>
<dbReference type="Pfam" id="PF14559">
    <property type="entry name" value="TPR_19"/>
    <property type="match status" value="1"/>
</dbReference>
<evidence type="ECO:0000313" key="3">
    <source>
        <dbReference type="EMBL" id="KAL3675041.1"/>
    </source>
</evidence>
<dbReference type="PANTHER" id="PTHR12558:SF36">
    <property type="entry name" value="ANAPHASE-PROMOTING COMPLEX SUBUNIT 7"/>
    <property type="match status" value="1"/>
</dbReference>
<evidence type="ECO:0000313" key="4">
    <source>
        <dbReference type="Proteomes" id="UP001633002"/>
    </source>
</evidence>
<dbReference type="InterPro" id="IPR019734">
    <property type="entry name" value="TPR_rpt"/>
</dbReference>
<dbReference type="AlphaFoldDB" id="A0ABD3GAX9"/>
<dbReference type="SMART" id="SM00028">
    <property type="entry name" value="TPR"/>
    <property type="match status" value="5"/>
</dbReference>